<dbReference type="GO" id="GO:0000472">
    <property type="term" value="P:endonucleolytic cleavage to generate mature 5'-end of SSU-rRNA from (SSU-rRNA, 5.8S rRNA, LSU-rRNA)"/>
    <property type="evidence" value="ECO:0007669"/>
    <property type="project" value="TreeGrafter"/>
</dbReference>
<keyword evidence="2" id="KW-0677">Repeat</keyword>
<evidence type="ECO:0000256" key="3">
    <source>
        <dbReference type="ARBA" id="ARBA00030932"/>
    </source>
</evidence>
<sequence length="660" mass="73862">MGKSDRRRAPKRARSTVEDDVVTTDPPNEMNSWVTDDVNTPFGLVPAALQSYFKEVNAQLLQMMQGDDTEGGNEEKQMLLQAILNEMDKNELMLATDPTCSLVMENMASQLDEKALRILLDRMTGSVPESVPQAAGDASTDAHGVLRSLPAIICDMYEEMEPSLPEMMTDAFASHTLRSLVALLAGVPMALLEDLRSRKSAKYRTKERQKSMVNDSLWDTTLERVSVPDHFYNVLYRLYHHLQSHLTEPQIHAMMPDAVAAPTLRLLLRLEDGLIENQQSLAFHPHSLASMALSSSHERTDFMEASIRDAVATHVLETALQSTSRSSLLRFWETYVQGRVVKLGGHPCANYVVATLLRLLPAERGESVSPFSSALQELTQAGDQLVKHQMLGVLQAALERSVALNDYASEMVHAIASSFRFPSDPSAEDVAAFVPMVLSIHTWKAYLHQKQEDSSSGTKRKRGDRNDEYTTQGSILLQRMLQLPAPHQNWVYQSLASDRLASYCRSPSAAHVVMAALTHSGSSYSQRRALLRPLLEILLDLCDDAWGSRVADACWFAADGFTKEKIAQLVIKHEKRLLSSSYGRFFVRRLRLGVYRKNVDEWKAWAQTDTAPPAPALKGMTKNPFLFLRDHSPTSSKTKHKKKQGSRAERELENIFSAIE</sequence>
<feature type="region of interest" description="Disordered" evidence="5">
    <location>
        <begin position="628"/>
        <end position="660"/>
    </location>
</feature>
<dbReference type="InterPro" id="IPR016024">
    <property type="entry name" value="ARM-type_fold"/>
</dbReference>
<dbReference type="InterPro" id="IPR011989">
    <property type="entry name" value="ARM-like"/>
</dbReference>
<feature type="region of interest" description="Disordered" evidence="5">
    <location>
        <begin position="1"/>
        <end position="32"/>
    </location>
</feature>
<dbReference type="PANTHER" id="PTHR13102">
    <property type="entry name" value="NUCLEOLAR PROTEIN 9"/>
    <property type="match status" value="1"/>
</dbReference>
<name>A0AAF0EMR1_9BASI</name>
<accession>A0AAF0EMR1</accession>
<evidence type="ECO:0000256" key="5">
    <source>
        <dbReference type="SAM" id="MobiDB-lite"/>
    </source>
</evidence>
<dbReference type="InterPro" id="IPR001313">
    <property type="entry name" value="Pumilio_RNA-bd_rpt"/>
</dbReference>
<dbReference type="Proteomes" id="UP001213623">
    <property type="component" value="Chromosome 1"/>
</dbReference>
<evidence type="ECO:0000256" key="4">
    <source>
        <dbReference type="ARBA" id="ARBA00031929"/>
    </source>
</evidence>
<evidence type="ECO:0000256" key="1">
    <source>
        <dbReference type="ARBA" id="ARBA00016427"/>
    </source>
</evidence>
<dbReference type="GO" id="GO:0000056">
    <property type="term" value="P:ribosomal small subunit export from nucleus"/>
    <property type="evidence" value="ECO:0007669"/>
    <property type="project" value="TreeGrafter"/>
</dbReference>
<dbReference type="GO" id="GO:0000480">
    <property type="term" value="P:endonucleolytic cleavage in 5'-ETS of tricistronic rRNA transcript (SSU-rRNA, 5.8S rRNA, LSU-rRNA)"/>
    <property type="evidence" value="ECO:0007669"/>
    <property type="project" value="TreeGrafter"/>
</dbReference>
<dbReference type="GO" id="GO:0030686">
    <property type="term" value="C:90S preribosome"/>
    <property type="evidence" value="ECO:0007669"/>
    <property type="project" value="TreeGrafter"/>
</dbReference>
<dbReference type="Pfam" id="PF22493">
    <property type="entry name" value="PUF_NOP9"/>
    <property type="match status" value="2"/>
</dbReference>
<dbReference type="AlphaFoldDB" id="A0AAF0EMR1"/>
<proteinExistence type="predicted"/>
<dbReference type="PANTHER" id="PTHR13102:SF0">
    <property type="entry name" value="NUCLEOLAR PROTEIN 9"/>
    <property type="match status" value="1"/>
</dbReference>
<dbReference type="SUPFAM" id="SSF48371">
    <property type="entry name" value="ARM repeat"/>
    <property type="match status" value="1"/>
</dbReference>
<evidence type="ECO:0000256" key="2">
    <source>
        <dbReference type="ARBA" id="ARBA00022737"/>
    </source>
</evidence>
<dbReference type="EMBL" id="CP119892">
    <property type="protein sequence ID" value="WFD25576.1"/>
    <property type="molecule type" value="Genomic_DNA"/>
</dbReference>
<dbReference type="InterPro" id="IPR040000">
    <property type="entry name" value="NOP9"/>
</dbReference>
<dbReference type="Gene3D" id="1.25.10.10">
    <property type="entry name" value="Leucine-rich Repeat Variant"/>
    <property type="match status" value="3"/>
</dbReference>
<keyword evidence="7" id="KW-1185">Reference proteome</keyword>
<protein>
    <recommendedName>
        <fullName evidence="1">Nucleolar protein 9</fullName>
    </recommendedName>
    <alternativeName>
        <fullName evidence="3 4">Pumilio domain-containing protein NOP9</fullName>
    </alternativeName>
</protein>
<dbReference type="GO" id="GO:0030688">
    <property type="term" value="C:preribosome, small subunit precursor"/>
    <property type="evidence" value="ECO:0007669"/>
    <property type="project" value="TreeGrafter"/>
</dbReference>
<reference evidence="6" key="1">
    <citation type="submission" date="2023-03" db="EMBL/GenBank/DDBJ databases">
        <title>Mating type loci evolution in Malassezia.</title>
        <authorList>
            <person name="Coelho M.A."/>
        </authorList>
    </citation>
    <scope>NUCLEOTIDE SEQUENCE</scope>
    <source>
        <strain evidence="6">CBS 9557</strain>
    </source>
</reference>
<dbReference type="GO" id="GO:0003723">
    <property type="term" value="F:RNA binding"/>
    <property type="evidence" value="ECO:0007669"/>
    <property type="project" value="InterPro"/>
</dbReference>
<feature type="compositionally biased region" description="Basic residues" evidence="5">
    <location>
        <begin position="1"/>
        <end position="14"/>
    </location>
</feature>
<evidence type="ECO:0000313" key="7">
    <source>
        <dbReference type="Proteomes" id="UP001213623"/>
    </source>
</evidence>
<dbReference type="GO" id="GO:0000447">
    <property type="term" value="P:endonucleolytic cleavage in ITS1 to separate SSU-rRNA from 5.8S rRNA and LSU-rRNA from tricistronic rRNA transcript (SSU-rRNA, 5.8S rRNA, LSU-rRNA)"/>
    <property type="evidence" value="ECO:0007669"/>
    <property type="project" value="TreeGrafter"/>
</dbReference>
<gene>
    <name evidence="6" type="primary">NOP9</name>
    <name evidence="6" type="ORF">MNAN1_000536</name>
</gene>
<evidence type="ECO:0000313" key="6">
    <source>
        <dbReference type="EMBL" id="WFD25576.1"/>
    </source>
</evidence>
<organism evidence="6 7">
    <name type="scientific">Malassezia nana</name>
    <dbReference type="NCBI Taxonomy" id="180528"/>
    <lineage>
        <taxon>Eukaryota</taxon>
        <taxon>Fungi</taxon>
        <taxon>Dikarya</taxon>
        <taxon>Basidiomycota</taxon>
        <taxon>Ustilaginomycotina</taxon>
        <taxon>Malasseziomycetes</taxon>
        <taxon>Malasseziales</taxon>
        <taxon>Malasseziaceae</taxon>
        <taxon>Malassezia</taxon>
    </lineage>
</organism>
<dbReference type="GO" id="GO:0005730">
    <property type="term" value="C:nucleolus"/>
    <property type="evidence" value="ECO:0007669"/>
    <property type="project" value="TreeGrafter"/>
</dbReference>